<dbReference type="Proteomes" id="UP001212997">
    <property type="component" value="Unassembled WGS sequence"/>
</dbReference>
<reference evidence="2" key="1">
    <citation type="submission" date="2022-07" db="EMBL/GenBank/DDBJ databases">
        <title>Genome Sequence of Physisporinus lineatus.</title>
        <authorList>
            <person name="Buettner E."/>
        </authorList>
    </citation>
    <scope>NUCLEOTIDE SEQUENCE</scope>
    <source>
        <strain evidence="2">VT162</strain>
    </source>
</reference>
<name>A0AAD5URR5_9APHY</name>
<accession>A0AAD5URR5</accession>
<feature type="compositionally biased region" description="Basic residues" evidence="1">
    <location>
        <begin position="194"/>
        <end position="203"/>
    </location>
</feature>
<evidence type="ECO:0000313" key="2">
    <source>
        <dbReference type="EMBL" id="KAJ3476006.1"/>
    </source>
</evidence>
<sequence length="534" mass="59641">MADITSLSGGDNNPPGGKDTCDTVLSRPTPPSCDGAVNTMPAIKKAPAAASSDSEDDAEGEEDELPDDETPLKTSTTDVTSTGAVSPATHKAPAENKKLVPAAGAEDEEAPSKTNTDGVSPATHKGPAGAEKNRLTPAASAVDEEAPSKTKSSDVASANGSSDGIRKGPGRAAKKNIPPVADAEDDDPPAPPVKGKKGGKKKSREPLRTDPELPPKFFRPPPEDTDQMAKDRHHHQMVPQLKERSAEGRTWPQFCELMCNVNSGKRHIQCILRAEFHGWNIREASRKEDELRHAFEEDFNADVAKHGGSRKRFDQDEMKRIVGEDFALGKKSIHRRPKAGESRYTEKQRIATEISLRPSMVGVFQPEGDDIPCNRLECLRKDDPMCKKGDLVLRRFCSTPNPDTHSLDVLPQHAQFTHWECVTERARVMLRQNPHRMEFAPNLDKEGVDLVLADIDKARNKRKLSRLTCYTQEDMERMENDRADRKAEKRRYRDMIYGTEYKNHKRLARIRRKWEKHQEKIGSNLTWQDDYNQV</sequence>
<evidence type="ECO:0000313" key="3">
    <source>
        <dbReference type="Proteomes" id="UP001212997"/>
    </source>
</evidence>
<keyword evidence="3" id="KW-1185">Reference proteome</keyword>
<comment type="caution">
    <text evidence="2">The sequence shown here is derived from an EMBL/GenBank/DDBJ whole genome shotgun (WGS) entry which is preliminary data.</text>
</comment>
<feature type="region of interest" description="Disordered" evidence="1">
    <location>
        <begin position="1"/>
        <end position="234"/>
    </location>
</feature>
<proteinExistence type="predicted"/>
<dbReference type="EMBL" id="JANAWD010000766">
    <property type="protein sequence ID" value="KAJ3476006.1"/>
    <property type="molecule type" value="Genomic_DNA"/>
</dbReference>
<feature type="compositionally biased region" description="Polar residues" evidence="1">
    <location>
        <begin position="1"/>
        <end position="11"/>
    </location>
</feature>
<feature type="compositionally biased region" description="Basic and acidic residues" evidence="1">
    <location>
        <begin position="204"/>
        <end position="213"/>
    </location>
</feature>
<dbReference type="AlphaFoldDB" id="A0AAD5URR5"/>
<feature type="compositionally biased region" description="Polar residues" evidence="1">
    <location>
        <begin position="72"/>
        <end position="84"/>
    </location>
</feature>
<protein>
    <submittedName>
        <fullName evidence="2">Uncharacterized protein</fullName>
    </submittedName>
</protein>
<feature type="compositionally biased region" description="Polar residues" evidence="1">
    <location>
        <begin position="153"/>
        <end position="162"/>
    </location>
</feature>
<gene>
    <name evidence="2" type="ORF">NLI96_g11454</name>
</gene>
<organism evidence="2 3">
    <name type="scientific">Meripilus lineatus</name>
    <dbReference type="NCBI Taxonomy" id="2056292"/>
    <lineage>
        <taxon>Eukaryota</taxon>
        <taxon>Fungi</taxon>
        <taxon>Dikarya</taxon>
        <taxon>Basidiomycota</taxon>
        <taxon>Agaricomycotina</taxon>
        <taxon>Agaricomycetes</taxon>
        <taxon>Polyporales</taxon>
        <taxon>Meripilaceae</taxon>
        <taxon>Meripilus</taxon>
    </lineage>
</organism>
<evidence type="ECO:0000256" key="1">
    <source>
        <dbReference type="SAM" id="MobiDB-lite"/>
    </source>
</evidence>
<feature type="compositionally biased region" description="Acidic residues" evidence="1">
    <location>
        <begin position="53"/>
        <end position="69"/>
    </location>
</feature>